<organism evidence="2 3">
    <name type="scientific">Neocucurbitaria cava</name>
    <dbReference type="NCBI Taxonomy" id="798079"/>
    <lineage>
        <taxon>Eukaryota</taxon>
        <taxon>Fungi</taxon>
        <taxon>Dikarya</taxon>
        <taxon>Ascomycota</taxon>
        <taxon>Pezizomycotina</taxon>
        <taxon>Dothideomycetes</taxon>
        <taxon>Pleosporomycetidae</taxon>
        <taxon>Pleosporales</taxon>
        <taxon>Pleosporineae</taxon>
        <taxon>Cucurbitariaceae</taxon>
        <taxon>Neocucurbitaria</taxon>
    </lineage>
</organism>
<feature type="compositionally biased region" description="Low complexity" evidence="1">
    <location>
        <begin position="342"/>
        <end position="352"/>
    </location>
</feature>
<feature type="compositionally biased region" description="Low complexity" evidence="1">
    <location>
        <begin position="1576"/>
        <end position="1587"/>
    </location>
</feature>
<feature type="compositionally biased region" description="Low complexity" evidence="1">
    <location>
        <begin position="1619"/>
        <end position="1633"/>
    </location>
</feature>
<feature type="compositionally biased region" description="Basic and acidic residues" evidence="1">
    <location>
        <begin position="1548"/>
        <end position="1564"/>
    </location>
</feature>
<dbReference type="OrthoDB" id="3825435at2759"/>
<feature type="region of interest" description="Disordered" evidence="1">
    <location>
        <begin position="735"/>
        <end position="828"/>
    </location>
</feature>
<feature type="compositionally biased region" description="Polar residues" evidence="1">
    <location>
        <begin position="58"/>
        <end position="67"/>
    </location>
</feature>
<feature type="compositionally biased region" description="Acidic residues" evidence="1">
    <location>
        <begin position="1565"/>
        <end position="1575"/>
    </location>
</feature>
<reference evidence="2" key="1">
    <citation type="submission" date="2022-10" db="EMBL/GenBank/DDBJ databases">
        <title>Tapping the CABI collections for fungal endophytes: first genome assemblies for Collariella, Neodidymelliopsis, Ascochyta clinopodiicola, Didymella pomorum, Didymosphaeria variabile, Neocosmospora piperis and Neocucurbitaria cava.</title>
        <authorList>
            <person name="Hill R."/>
        </authorList>
    </citation>
    <scope>NUCLEOTIDE SEQUENCE</scope>
    <source>
        <strain evidence="2">IMI 356814</strain>
    </source>
</reference>
<gene>
    <name evidence="2" type="ORF">N0V83_006368</name>
</gene>
<protein>
    <recommendedName>
        <fullName evidence="4">Ubiquitin-like protease family profile domain-containing protein</fullName>
    </recommendedName>
</protein>
<feature type="compositionally biased region" description="Low complexity" evidence="1">
    <location>
        <begin position="308"/>
        <end position="329"/>
    </location>
</feature>
<evidence type="ECO:0000313" key="3">
    <source>
        <dbReference type="Proteomes" id="UP001140560"/>
    </source>
</evidence>
<feature type="compositionally biased region" description="Low complexity" evidence="1">
    <location>
        <begin position="745"/>
        <end position="765"/>
    </location>
</feature>
<comment type="caution">
    <text evidence="2">The sequence shown here is derived from an EMBL/GenBank/DDBJ whole genome shotgun (WGS) entry which is preliminary data.</text>
</comment>
<dbReference type="SUPFAM" id="SSF54001">
    <property type="entry name" value="Cysteine proteinases"/>
    <property type="match status" value="1"/>
</dbReference>
<feature type="compositionally biased region" description="Basic and acidic residues" evidence="1">
    <location>
        <begin position="289"/>
        <end position="300"/>
    </location>
</feature>
<dbReference type="EMBL" id="JAPEUY010000011">
    <property type="protein sequence ID" value="KAJ4368013.1"/>
    <property type="molecule type" value="Genomic_DNA"/>
</dbReference>
<accession>A0A9W9CL58</accession>
<proteinExistence type="predicted"/>
<feature type="compositionally biased region" description="Polar residues" evidence="1">
    <location>
        <begin position="358"/>
        <end position="374"/>
    </location>
</feature>
<feature type="compositionally biased region" description="Polar residues" evidence="1">
    <location>
        <begin position="389"/>
        <end position="402"/>
    </location>
</feature>
<evidence type="ECO:0000313" key="2">
    <source>
        <dbReference type="EMBL" id="KAJ4368013.1"/>
    </source>
</evidence>
<feature type="compositionally biased region" description="Polar residues" evidence="1">
    <location>
        <begin position="800"/>
        <end position="809"/>
    </location>
</feature>
<dbReference type="Gene3D" id="3.40.395.10">
    <property type="entry name" value="Adenoviral Proteinase, Chain A"/>
    <property type="match status" value="1"/>
</dbReference>
<dbReference type="Proteomes" id="UP001140560">
    <property type="component" value="Unassembled WGS sequence"/>
</dbReference>
<feature type="compositionally biased region" description="Basic residues" evidence="1">
    <location>
        <begin position="330"/>
        <end position="341"/>
    </location>
</feature>
<name>A0A9W9CL58_9PLEO</name>
<feature type="compositionally biased region" description="Basic and acidic residues" evidence="1">
    <location>
        <begin position="817"/>
        <end position="828"/>
    </location>
</feature>
<evidence type="ECO:0000256" key="1">
    <source>
        <dbReference type="SAM" id="MobiDB-lite"/>
    </source>
</evidence>
<feature type="region of interest" description="Disordered" evidence="1">
    <location>
        <begin position="1"/>
        <end position="67"/>
    </location>
</feature>
<dbReference type="InterPro" id="IPR038765">
    <property type="entry name" value="Papain-like_cys_pep_sf"/>
</dbReference>
<evidence type="ECO:0008006" key="4">
    <source>
        <dbReference type="Google" id="ProtNLM"/>
    </source>
</evidence>
<sequence>MPPKRKATNSGGGSSKPAKKQKASKDAQPPHADDEPRNASPDAPGRTEVRWGLPATARDNNAPDTSNEITRFAPALYNQDWDELTTHETAFGFPRLRTPLYKTRTDKEYVPPGNNISQTSQAVLDFFHVIKGESAPQKKGTTLGPYARSAFENAFGDEDDDFAVVASRSGDHPVRALDQDYRLAVTVRDGDREASAHVDLIRRATPTPAATGHAYFIDLPAGTNVTINGHTYVNDREAAGETATTSPFIIGPFTGYTVIELLSQPVFFFRGREDLNLLGPVVSGARARPSPEELENRDQNGDVPVENTTVTWTAVSTAAPASPTSTRGSKTSKGRSTRNRSTRSGSTRSGSTPAPQIVSVNPRVTHTSSRNAPQASPKGPTTVEDESAGSDTISTPPSSGANSPVPERATYDDTWTDQGEPITNPCDYLSRHLLSPHEHRYPELIPRVLASINDRQFSGAGFSFQHNNRILRPGRTLIAPLNQNGHHVLLVLQLQPEFAGITVRILDPMAWKSTLAERDKFVELALALLEDGEWWQETYESLTELNHDLPDAFEWVPCAQHTASEQSVVFTVLHAWAVALGLELDPAFRLGRDESVSFFTRAQRLFDLALRDHLDWKILLAFFRCTGFVETGDEEAENSDESLPPHDRRFDQRVRGFQSSLERQENPDVTLGDASFGADFSFVISTVEVVLEQGVAHTKTFASDDWDEAKLEDLASLVQDGSWSLADTQEQLIERVSQRENGDESVSTPTSSKKSSGTFSSLTKSSSRREDKTSGSKPPPGPVSATVPDLDQDPAEDDSNASANGEDTASSSTSPPPDHDLPKDYDPCVDFRQRMDGLLREHDADLRDLRDRERNTVTTEYGEWLDDTEVSLAIASVTLAISELQGIDGGFGFFHPISIQQCAADTYPLPISPTLRPGRPLLLPIHIQAHYILLVIQLDEQGQTSFSVLDSKAYHLNMRHRQSVHDLAQRIVKRSDWNRHVTGGEDLIHHSPPHTTWIPVSQQPSDNECGYYTILNAWTLALGLLPNPNIHHDWNDQFFSDVNNLVHLARLGRADWKLIYSFLRCRGFANDGHVPRDRQFTATRELRNEGEYLETALDDMHALEEVHFMGHPALDRQQLKDINRMALPVGRRHNDNATFRSDQWSNDDRVNYASDLARYGKLDLNFTRANLRSAHTIVRDIRGLHLRKELGDNIPNYQQLPRAQLLDATRRYLAGWHTGRDLFLREDGAKGTANLCQFFEDTKQFLKYIFFSPNCVGEKLKGGLFERHTVLMRDGGLEKAKNGKYTRAGDLMLDDSDMNMAIAAVVDAIDTMQSPTDSESIFAGGFSLATSVQLQMGLAAISGDNLLPALDAWRKKNRVPTKSQGQAGGHHLLAVVQEQRKKNPHFEVTLYDSATHVFGNAYPFLNTAVVRAATALKWSTHRNPDYRVKFATTPRTAAVAQQPTGGWQCGPHVVINAWILAMGLHPAPNAKFTDEVYSEFYTLARAACAGLLDWRTLATWFFCRKLTLQTGLEAVPQNRRFTITQFWENEEELTIMWGVLPPGAEVTDNGKAKGKADEEEKEVYPSEDESDDDVVEAGGDSGSSADAQGDTDEEGEALTRAESDQELMVSGGEDEEAASTDSSSLPTLPSSPEALTRAYEEEPMPSFLGRRRSHHIETPPKHVKRDDNMYFLDAFDDMDDEMRDVVVPVEQQWTRRSSEYRTDRLFFLDAY</sequence>
<keyword evidence="3" id="KW-1185">Reference proteome</keyword>
<feature type="region of interest" description="Disordered" evidence="1">
    <location>
        <begin position="1540"/>
        <end position="1633"/>
    </location>
</feature>
<feature type="region of interest" description="Disordered" evidence="1">
    <location>
        <begin position="283"/>
        <end position="419"/>
    </location>
</feature>
<feature type="compositionally biased region" description="Acidic residues" evidence="1">
    <location>
        <begin position="790"/>
        <end position="799"/>
    </location>
</feature>